<dbReference type="PANTHER" id="PTHR15512">
    <property type="entry name" value="TERF1-INTERACTING NUCLEAR FACTOR 2"/>
    <property type="match status" value="1"/>
</dbReference>
<comment type="caution">
    <text evidence="4">The sequence shown here is derived from an EMBL/GenBank/DDBJ whole genome shotgun (WGS) entry which is preliminary data.</text>
</comment>
<organism evidence="4 5">
    <name type="scientific">Takifugu flavidus</name>
    <name type="common">sansaifugu</name>
    <dbReference type="NCBI Taxonomy" id="433684"/>
    <lineage>
        <taxon>Eukaryota</taxon>
        <taxon>Metazoa</taxon>
        <taxon>Chordata</taxon>
        <taxon>Craniata</taxon>
        <taxon>Vertebrata</taxon>
        <taxon>Euteleostomi</taxon>
        <taxon>Actinopterygii</taxon>
        <taxon>Neopterygii</taxon>
        <taxon>Teleostei</taxon>
        <taxon>Neoteleostei</taxon>
        <taxon>Acanthomorphata</taxon>
        <taxon>Eupercaria</taxon>
        <taxon>Tetraodontiformes</taxon>
        <taxon>Tetradontoidea</taxon>
        <taxon>Tetraodontidae</taxon>
        <taxon>Takifugu</taxon>
    </lineage>
</organism>
<dbReference type="GO" id="GO:1904356">
    <property type="term" value="P:regulation of telomere maintenance via telomere lengthening"/>
    <property type="evidence" value="ECO:0007669"/>
    <property type="project" value="TreeGrafter"/>
</dbReference>
<feature type="domain" description="TERF1-interacting nuclear factor 2 N-terminal" evidence="3">
    <location>
        <begin position="34"/>
        <end position="133"/>
    </location>
</feature>
<dbReference type="EMBL" id="RHFK02000015">
    <property type="protein sequence ID" value="TWW64642.1"/>
    <property type="molecule type" value="Genomic_DNA"/>
</dbReference>
<protein>
    <submittedName>
        <fullName evidence="4">Uncharacterized protein</fullName>
    </submittedName>
</protein>
<dbReference type="Pfam" id="PF13837">
    <property type="entry name" value="Myb_DNA-bind_4"/>
    <property type="match status" value="1"/>
</dbReference>
<reference evidence="4 5" key="1">
    <citation type="submission" date="2019-04" db="EMBL/GenBank/DDBJ databases">
        <title>Chromosome genome assembly for Takifugu flavidus.</title>
        <authorList>
            <person name="Xiao S."/>
        </authorList>
    </citation>
    <scope>NUCLEOTIDE SEQUENCE [LARGE SCALE GENOMIC DNA]</scope>
    <source>
        <strain evidence="4">HTHZ2018</strain>
        <tissue evidence="4">Muscle</tissue>
    </source>
</reference>
<dbReference type="InterPro" id="IPR039098">
    <property type="entry name" value="TINF2"/>
</dbReference>
<evidence type="ECO:0000313" key="5">
    <source>
        <dbReference type="Proteomes" id="UP000324091"/>
    </source>
</evidence>
<dbReference type="FunFam" id="1.10.10.60:FF:000032">
    <property type="entry name" value="Zinc finger and SCAN domain-containing 20"/>
    <property type="match status" value="1"/>
</dbReference>
<dbReference type="Pfam" id="PF14973">
    <property type="entry name" value="TINF2_N"/>
    <property type="match status" value="1"/>
</dbReference>
<feature type="domain" description="Myb/SANT-like DNA-binding" evidence="2">
    <location>
        <begin position="175"/>
        <end position="261"/>
    </location>
</feature>
<dbReference type="GO" id="GO:0070187">
    <property type="term" value="C:shelterin complex"/>
    <property type="evidence" value="ECO:0007669"/>
    <property type="project" value="InterPro"/>
</dbReference>
<dbReference type="InterPro" id="IPR029400">
    <property type="entry name" value="TINF2_N"/>
</dbReference>
<evidence type="ECO:0000256" key="1">
    <source>
        <dbReference type="SAM" id="MobiDB-lite"/>
    </source>
</evidence>
<dbReference type="CDD" id="cd11657">
    <property type="entry name" value="TIN2_N"/>
    <property type="match status" value="1"/>
</dbReference>
<dbReference type="GO" id="GO:0042162">
    <property type="term" value="F:telomeric DNA binding"/>
    <property type="evidence" value="ECO:0007669"/>
    <property type="project" value="TreeGrafter"/>
</dbReference>
<evidence type="ECO:0000313" key="4">
    <source>
        <dbReference type="EMBL" id="TWW64642.1"/>
    </source>
</evidence>
<dbReference type="Proteomes" id="UP000324091">
    <property type="component" value="Chromosome 22"/>
</dbReference>
<sequence>MGDGGGFLCHGNDLPVQYLRLLAPPLQLLSAAVWQVVQQGLVDHYGMLEEFVTMVTELVPELMSYSQKAQLIMGLRARLVLEMCRGEHPVDMQAIQPHLDRIKAPVSTAKDHHDTINQVEESEVNFVELVHCCCAEILDPSLDDENSGESPLISIWGEYTDPQEGSFSVIKDAKVPWSDEETLHLLDIWGKDTVQRALKGCLKNRHIFTQIAQKMAERGYMRSVEQCQTRIKRLKANFRQFLEGRRGERQEFKFFDQMVQLFGNKYVINSEPVAEDADDSAASGHIFIQFQQLWGRFVELPDELALEAVLHEVDQEEHHGLGNAATRRGEKGTDGANAVMAPSAASPGGGMEGDPWEGGQQVSTLHC</sequence>
<name>A0A5C6NAW4_9TELE</name>
<dbReference type="PANTHER" id="PTHR15512:SF2">
    <property type="match status" value="1"/>
</dbReference>
<feature type="region of interest" description="Disordered" evidence="1">
    <location>
        <begin position="317"/>
        <end position="367"/>
    </location>
</feature>
<dbReference type="Gene3D" id="1.10.10.60">
    <property type="entry name" value="Homeodomain-like"/>
    <property type="match status" value="1"/>
</dbReference>
<evidence type="ECO:0000259" key="2">
    <source>
        <dbReference type="Pfam" id="PF13837"/>
    </source>
</evidence>
<keyword evidence="5" id="KW-1185">Reference proteome</keyword>
<dbReference type="InterPro" id="IPR044822">
    <property type="entry name" value="Myb_DNA-bind_4"/>
</dbReference>
<accession>A0A5C6NAW4</accession>
<gene>
    <name evidence="4" type="ORF">D4764_22G0002890</name>
</gene>
<evidence type="ECO:0000259" key="3">
    <source>
        <dbReference type="Pfam" id="PF14973"/>
    </source>
</evidence>
<dbReference type="GO" id="GO:0016233">
    <property type="term" value="P:telomere capping"/>
    <property type="evidence" value="ECO:0007669"/>
    <property type="project" value="InterPro"/>
</dbReference>
<dbReference type="AlphaFoldDB" id="A0A5C6NAW4"/>
<proteinExistence type="predicted"/>